<keyword evidence="2" id="KW-0488">Methylation</keyword>
<dbReference type="Gene3D" id="3.30.9.10">
    <property type="entry name" value="D-Amino Acid Oxidase, subunit A, domain 2"/>
    <property type="match status" value="1"/>
</dbReference>
<dbReference type="SUPFAM" id="SSF75620">
    <property type="entry name" value="Release factor"/>
    <property type="match status" value="1"/>
</dbReference>
<dbReference type="OrthoDB" id="2019491at2759"/>
<dbReference type="InterPro" id="IPR000352">
    <property type="entry name" value="Pep_chain_release_fac_I"/>
</dbReference>
<gene>
    <name evidence="7" type="ORF">WICPIJ_003227</name>
</gene>
<dbReference type="AlphaFoldDB" id="A0A9P8Q9Z2"/>
<evidence type="ECO:0000256" key="5">
    <source>
        <dbReference type="SAM" id="MobiDB-lite"/>
    </source>
</evidence>
<name>A0A9P8Q9Z2_WICPI</name>
<sequence length="958" mass="106479">MLSLSRSLHRSVSTLRRHLSTATTATTNSIESDYTHAIIGGGVIGLSIATTLASQAGNRVLLLEKNHKLGQETTSRNSEVIHAGLYYPADSLKTQLCIEGKHMIYELAKSRKSGIEVRKCGKWIVAQTDYEDAYIEHLHYKAKELGVKTELIPSYKASMMEPAVKALRGVLSSPTSGIISSESLMAYLEAEFQDSEAGDIVLGAKVVGLAQINGKEGSGFEITVESGSSSAESGGDIELSSIKVDNVVNSAGLYADKIANMLLPAEKHMKLYYGKGTYFSYNSSFPEVRRLIYPVPPKNVKSLGTHLTIDMEGQIRFGPDLRYVDSPLDLNPDEVDLREFHDQISRYLDHIMIEDLSPAYCGIRPKLNGPDDSEFKDFHIKEEPGFKGFVNLVGMESPGLTSALAIGRYVRDIYHKIRALFEIAAEQSPLSVPSVSRVQTKQATHQIQSRLSGTDEPFPQLGSRRLRVYFQVVIVRQTGNIAPILLRRSPQSLESDIDLVQVVSPRQIRNPQHQLGKDHTDSPQIHRLGLWGVEWLCGVPGKQRRRPAIISAATTLRLPIHIRLNTTDAAIPSLDPTLQNFQEIHPSLLQRAQILSSELTQLESAISSGSGFDLNQQKKFSQLSAIVDVYNDYIAQLSNFKELQLMIQEEGQDPTLLEEATSELQSILPDLIAITSKLQSKLLPPHPFADHRTLIELRPGIGGVEAMIFTSDLLQMYTSFCMLNRWKHSIISKTVNQQGNGITEAILSIDEPSSYDTLRFESGVHRVQRIPETESKGRVQTSTAAVVVLPQMSESGASEDADERAFAQGEVRIDVMRASGKGGQHVNTTESAVRLTHIPSGIVVSIQDERSQHKNKAKAFTILRARLAELDRLAHEAEERDKRKEQVSSTDRSDKIRTYNFPQNRVTDHRVSGLSVHDIEGVMRGERLAGIIDVLREDEGKRKSKELLEELEREQKKK</sequence>
<reference evidence="7" key="2">
    <citation type="submission" date="2021-01" db="EMBL/GenBank/DDBJ databases">
        <authorList>
            <person name="Schikora-Tamarit M.A."/>
        </authorList>
    </citation>
    <scope>NUCLEOTIDE SEQUENCE</scope>
    <source>
        <strain evidence="7">CBS2887</strain>
    </source>
</reference>
<evidence type="ECO:0000256" key="3">
    <source>
        <dbReference type="ARBA" id="ARBA00022917"/>
    </source>
</evidence>
<evidence type="ECO:0000259" key="6">
    <source>
        <dbReference type="PROSITE" id="PS00745"/>
    </source>
</evidence>
<dbReference type="GO" id="GO:0032543">
    <property type="term" value="P:mitochondrial translation"/>
    <property type="evidence" value="ECO:0007669"/>
    <property type="project" value="UniProtKB-ARBA"/>
</dbReference>
<dbReference type="Proteomes" id="UP000774326">
    <property type="component" value="Unassembled WGS sequence"/>
</dbReference>
<dbReference type="PROSITE" id="PS00745">
    <property type="entry name" value="RF_PROK_I"/>
    <property type="match status" value="1"/>
</dbReference>
<evidence type="ECO:0000256" key="1">
    <source>
        <dbReference type="ARBA" id="ARBA00010835"/>
    </source>
</evidence>
<dbReference type="GO" id="GO:0005739">
    <property type="term" value="C:mitochondrion"/>
    <property type="evidence" value="ECO:0007669"/>
    <property type="project" value="UniProtKB-ARBA"/>
</dbReference>
<protein>
    <recommendedName>
        <fullName evidence="4">Peptide chain release factor 1, mitochondrial</fullName>
    </recommendedName>
</protein>
<dbReference type="InterPro" id="IPR006076">
    <property type="entry name" value="FAD-dep_OxRdtase"/>
</dbReference>
<dbReference type="Pfam" id="PF01266">
    <property type="entry name" value="DAO"/>
    <property type="match status" value="1"/>
</dbReference>
<comment type="similarity">
    <text evidence="1">Belongs to the prokaryotic/mitochondrial release factor family.</text>
</comment>
<proteinExistence type="inferred from homology"/>
<dbReference type="InterPro" id="IPR045853">
    <property type="entry name" value="Pep_chain_release_fac_I_sf"/>
</dbReference>
<evidence type="ECO:0000313" key="8">
    <source>
        <dbReference type="Proteomes" id="UP000774326"/>
    </source>
</evidence>
<dbReference type="SUPFAM" id="SSF51905">
    <property type="entry name" value="FAD/NAD(P)-binding domain"/>
    <property type="match status" value="1"/>
</dbReference>
<dbReference type="Gene3D" id="6.10.140.1950">
    <property type="match status" value="1"/>
</dbReference>
<dbReference type="FunFam" id="3.30.160.20:FF:000004">
    <property type="entry name" value="Peptide chain release factor 1"/>
    <property type="match status" value="1"/>
</dbReference>
<evidence type="ECO:0000256" key="2">
    <source>
        <dbReference type="ARBA" id="ARBA00022481"/>
    </source>
</evidence>
<dbReference type="Gene3D" id="3.30.70.1660">
    <property type="match status" value="1"/>
</dbReference>
<comment type="caution">
    <text evidence="7">The sequence shown here is derived from an EMBL/GenBank/DDBJ whole genome shotgun (WGS) entry which is preliminary data.</text>
</comment>
<feature type="region of interest" description="Disordered" evidence="5">
    <location>
        <begin position="876"/>
        <end position="901"/>
    </location>
</feature>
<evidence type="ECO:0000313" key="7">
    <source>
        <dbReference type="EMBL" id="KAH3685800.1"/>
    </source>
</evidence>
<accession>A0A9P8Q9Z2</accession>
<dbReference type="PANTHER" id="PTHR43804">
    <property type="entry name" value="LD18447P"/>
    <property type="match status" value="1"/>
</dbReference>
<organism evidence="7 8">
    <name type="scientific">Wickerhamomyces pijperi</name>
    <name type="common">Yeast</name>
    <name type="synonym">Pichia pijperi</name>
    <dbReference type="NCBI Taxonomy" id="599730"/>
    <lineage>
        <taxon>Eukaryota</taxon>
        <taxon>Fungi</taxon>
        <taxon>Dikarya</taxon>
        <taxon>Ascomycota</taxon>
        <taxon>Saccharomycotina</taxon>
        <taxon>Saccharomycetes</taxon>
        <taxon>Phaffomycetales</taxon>
        <taxon>Wickerhamomycetaceae</taxon>
        <taxon>Wickerhamomyces</taxon>
    </lineage>
</organism>
<dbReference type="PANTHER" id="PTHR43804:SF7">
    <property type="entry name" value="LD18447P"/>
    <property type="match status" value="1"/>
</dbReference>
<dbReference type="GO" id="GO:0003747">
    <property type="term" value="F:translation release factor activity"/>
    <property type="evidence" value="ECO:0007669"/>
    <property type="project" value="InterPro"/>
</dbReference>
<dbReference type="Pfam" id="PF03462">
    <property type="entry name" value="PCRF"/>
    <property type="match status" value="1"/>
</dbReference>
<feature type="compositionally biased region" description="Basic and acidic residues" evidence="5">
    <location>
        <begin position="876"/>
        <end position="897"/>
    </location>
</feature>
<keyword evidence="8" id="KW-1185">Reference proteome</keyword>
<dbReference type="Gene3D" id="3.30.160.20">
    <property type="match status" value="1"/>
</dbReference>
<dbReference type="SMART" id="SM00937">
    <property type="entry name" value="PCRF"/>
    <property type="match status" value="1"/>
</dbReference>
<dbReference type="InterPro" id="IPR005139">
    <property type="entry name" value="PCRF"/>
</dbReference>
<dbReference type="InterPro" id="IPR050057">
    <property type="entry name" value="Prokaryotic/Mito_RF"/>
</dbReference>
<feature type="domain" description="Prokaryotic-type class I peptide chain release factors" evidence="6">
    <location>
        <begin position="817"/>
        <end position="833"/>
    </location>
</feature>
<dbReference type="EMBL" id="JAEUBG010001790">
    <property type="protein sequence ID" value="KAH3685800.1"/>
    <property type="molecule type" value="Genomic_DNA"/>
</dbReference>
<keyword evidence="3" id="KW-0648">Protein biosynthesis</keyword>
<dbReference type="Gene3D" id="3.50.50.60">
    <property type="entry name" value="FAD/NAD(P)-binding domain"/>
    <property type="match status" value="1"/>
</dbReference>
<evidence type="ECO:0000256" key="4">
    <source>
        <dbReference type="ARBA" id="ARBA00067174"/>
    </source>
</evidence>
<reference evidence="7" key="1">
    <citation type="journal article" date="2021" name="Open Biol.">
        <title>Shared evolutionary footprints suggest mitochondrial oxidative damage underlies multiple complex I losses in fungi.</title>
        <authorList>
            <person name="Schikora-Tamarit M.A."/>
            <person name="Marcet-Houben M."/>
            <person name="Nosek J."/>
            <person name="Gabaldon T."/>
        </authorList>
    </citation>
    <scope>NUCLEOTIDE SEQUENCE</scope>
    <source>
        <strain evidence="7">CBS2887</strain>
    </source>
</reference>
<dbReference type="InterPro" id="IPR036188">
    <property type="entry name" value="FAD/NAD-bd_sf"/>
</dbReference>
<dbReference type="Pfam" id="PF00472">
    <property type="entry name" value="RF-1"/>
    <property type="match status" value="1"/>
</dbReference>